<evidence type="ECO:0000313" key="3">
    <source>
        <dbReference type="Proteomes" id="UP001165069"/>
    </source>
</evidence>
<comment type="caution">
    <text evidence="2">The sequence shown here is derived from an EMBL/GenBank/DDBJ whole genome shotgun (WGS) entry which is preliminary data.</text>
</comment>
<dbReference type="PANTHER" id="PTHR33803">
    <property type="entry name" value="IS1478 TRANSPOSASE"/>
    <property type="match status" value="1"/>
</dbReference>
<reference evidence="2 3" key="1">
    <citation type="journal article" date="2023" name="Antonie Van Leeuwenhoek">
        <title>Mesoterricola silvestris gen. nov., sp. nov., Mesoterricola sediminis sp. nov., Geothrix oryzae sp. nov., Geothrix edaphica sp. nov., Geothrix rubra sp. nov., and Geothrix limicola sp. nov., six novel members of Acidobacteriota isolated from soils.</title>
        <authorList>
            <person name="Itoh H."/>
            <person name="Sugisawa Y."/>
            <person name="Mise K."/>
            <person name="Xu Z."/>
            <person name="Kuniyasu M."/>
            <person name="Ushijima N."/>
            <person name="Kawano K."/>
            <person name="Kobayashi E."/>
            <person name="Shiratori Y."/>
            <person name="Masuda Y."/>
            <person name="Senoo K."/>
        </authorList>
    </citation>
    <scope>NUCLEOTIDE SEQUENCE [LARGE SCALE GENOMIC DNA]</scope>
    <source>
        <strain evidence="2 3">Red804</strain>
    </source>
</reference>
<dbReference type="NCBIfam" id="NF033578">
    <property type="entry name" value="transpos_IS5_1"/>
    <property type="match status" value="1"/>
</dbReference>
<dbReference type="EMBL" id="BSDE01000012">
    <property type="protein sequence ID" value="GLH75073.1"/>
    <property type="molecule type" value="Genomic_DNA"/>
</dbReference>
<evidence type="ECO:0000313" key="2">
    <source>
        <dbReference type="EMBL" id="GLH75073.1"/>
    </source>
</evidence>
<evidence type="ECO:0000259" key="1">
    <source>
        <dbReference type="Pfam" id="PF05598"/>
    </source>
</evidence>
<dbReference type="PANTHER" id="PTHR33803:SF3">
    <property type="entry name" value="BLL1974 PROTEIN"/>
    <property type="match status" value="1"/>
</dbReference>
<dbReference type="Proteomes" id="UP001165069">
    <property type="component" value="Unassembled WGS sequence"/>
</dbReference>
<sequence>MIGWSLEMVLDPEQELFKLSRIIDWSGLEAEFGSLYCPDNGRPGVPIRLMAGLHFLKHTFGLSDEQVVAQWVLNPYWQFFCGEEFFQHKLPIHPSQMTRWRKRIGEAGVEKLLALTIEVGKRSRTVTERSFEKVIVDTTVQPKAIQHPTDARLYRKVHTAMLRIAEKEDLDLRQSYRKLMEWGFRKHGGYMKAKPFKRARKVLRSLKTMAGRVMRDVERKMDDAAFDRNKGAMILSELILSQKRKTKHKIYSLHASEVECIGKGKAHRPYEFGVKVSLAVTHKEGFCVGIRTCPGNPFDGHTLEGQLDQVERLTGKVPNTTFVDKGYQGHGVDPGRSRVLISGTRKLGYTLKRHLRRRAAIEPEIGHMKSDGLLGRNFLKGMAGDAINALLCGAGHNLRKIPARLRVLLYLLPGRASAALKDFLDQIGIQSFPQPTPMPA</sequence>
<dbReference type="Pfam" id="PF05598">
    <property type="entry name" value="DUF772"/>
    <property type="match status" value="1"/>
</dbReference>
<keyword evidence="3" id="KW-1185">Reference proteome</keyword>
<feature type="domain" description="Transposase InsH N-terminal" evidence="1">
    <location>
        <begin position="7"/>
        <end position="103"/>
    </location>
</feature>
<accession>A0ABQ5QLS3</accession>
<proteinExistence type="predicted"/>
<dbReference type="InterPro" id="IPR008490">
    <property type="entry name" value="Transposase_InsH_N"/>
</dbReference>
<organism evidence="2 3">
    <name type="scientific">Geothrix limicola</name>
    <dbReference type="NCBI Taxonomy" id="2927978"/>
    <lineage>
        <taxon>Bacteria</taxon>
        <taxon>Pseudomonadati</taxon>
        <taxon>Acidobacteriota</taxon>
        <taxon>Holophagae</taxon>
        <taxon>Holophagales</taxon>
        <taxon>Holophagaceae</taxon>
        <taxon>Geothrix</taxon>
    </lineage>
</organism>
<name>A0ABQ5QLS3_9BACT</name>
<dbReference type="InterPro" id="IPR047710">
    <property type="entry name" value="Transpos_IS5-like"/>
</dbReference>
<gene>
    <name evidence="2" type="ORF">GETHLI_35760</name>
</gene>
<protein>
    <submittedName>
        <fullName evidence="2">IS5 family transposase</fullName>
    </submittedName>
</protein>